<dbReference type="RefSeq" id="XP_022098315.1">
    <property type="nucleotide sequence ID" value="XM_022242623.1"/>
</dbReference>
<reference evidence="4 5" key="1">
    <citation type="submission" date="2025-04" db="UniProtKB">
        <authorList>
            <consortium name="RefSeq"/>
        </authorList>
    </citation>
    <scope>IDENTIFICATION</scope>
</reference>
<dbReference type="Pfam" id="PF14240">
    <property type="entry name" value="YHYH"/>
    <property type="match status" value="2"/>
</dbReference>
<evidence type="ECO:0000259" key="2">
    <source>
        <dbReference type="Pfam" id="PF14240"/>
    </source>
</evidence>
<name>A0A8B7YY99_ACAPL</name>
<evidence type="ECO:0000313" key="4">
    <source>
        <dbReference type="RefSeq" id="XP_022098315.1"/>
    </source>
</evidence>
<organism evidence="3 5">
    <name type="scientific">Acanthaster planci</name>
    <name type="common">Crown-of-thorns starfish</name>
    <dbReference type="NCBI Taxonomy" id="133434"/>
    <lineage>
        <taxon>Eukaryota</taxon>
        <taxon>Metazoa</taxon>
        <taxon>Echinodermata</taxon>
        <taxon>Eleutherozoa</taxon>
        <taxon>Asterozoa</taxon>
        <taxon>Asteroidea</taxon>
        <taxon>Valvatacea</taxon>
        <taxon>Valvatida</taxon>
        <taxon>Acanthasteridae</taxon>
        <taxon>Acanthaster</taxon>
    </lineage>
</organism>
<feature type="domain" description="YHYH" evidence="2">
    <location>
        <begin position="205"/>
        <end position="238"/>
    </location>
</feature>
<dbReference type="PANTHER" id="PTHR30289:SF8">
    <property type="entry name" value="YHYH DOMAIN-CONTAINING PROTEIN"/>
    <property type="match status" value="1"/>
</dbReference>
<dbReference type="GeneID" id="110983391"/>
<keyword evidence="3" id="KW-1185">Reference proteome</keyword>
<feature type="region of interest" description="Disordered" evidence="1">
    <location>
        <begin position="246"/>
        <end position="265"/>
    </location>
</feature>
<dbReference type="OrthoDB" id="197925at2759"/>
<proteinExistence type="predicted"/>
<dbReference type="InterPro" id="IPR025924">
    <property type="entry name" value="YHYH_dom"/>
</dbReference>
<dbReference type="KEGG" id="aplc:110983391"/>
<evidence type="ECO:0000313" key="3">
    <source>
        <dbReference type="Proteomes" id="UP000694845"/>
    </source>
</evidence>
<dbReference type="PANTHER" id="PTHR30289">
    <property type="entry name" value="UNCHARACTERIZED PROTEIN YBCL-RELATED"/>
    <property type="match status" value="1"/>
</dbReference>
<dbReference type="Proteomes" id="UP000694845">
    <property type="component" value="Unplaced"/>
</dbReference>
<dbReference type="AlphaFoldDB" id="A0A8B7YY99"/>
<gene>
    <name evidence="4 5" type="primary">LOC110983391</name>
</gene>
<feature type="domain" description="YHYH" evidence="2">
    <location>
        <begin position="102"/>
        <end position="197"/>
    </location>
</feature>
<evidence type="ECO:0000313" key="5">
    <source>
        <dbReference type="RefSeq" id="XP_022098318.1"/>
    </source>
</evidence>
<accession>A0A8B7YY99</accession>
<sequence length="292" mass="30604">MLCSVSVRYLFSGNRVDMITSKLLVALLVAAVASLSSALTDEQIVSFMTTASVETNTGQTGMVSIVTADRMHTITSNGVPDHPTPEYPNQGNPNDIVVQAHQWTVPVNPTVATSTTELPLGPISVAINGIPFFNPYTAKGEDAVLTETFDSCDGHPTNRGVYHYHKQPSSCVFDIVSGEPSPLIGVALDGFPIYGPIDENGVELTSADLDECHGRFVDGKYRYHTTADFPYIMGCFKGTYSGSAAGGRPPPGQGGGNDNDNSGGAGGHSGLKTIIGVILLGCTTAAFSINST</sequence>
<dbReference type="RefSeq" id="XP_022098318.1">
    <property type="nucleotide sequence ID" value="XM_022242626.1"/>
</dbReference>
<feature type="compositionally biased region" description="Gly residues" evidence="1">
    <location>
        <begin position="253"/>
        <end position="265"/>
    </location>
</feature>
<protein>
    <submittedName>
        <fullName evidence="4 5">Uncharacterized protein LOC110983391 isoform X1</fullName>
    </submittedName>
</protein>
<evidence type="ECO:0000256" key="1">
    <source>
        <dbReference type="SAM" id="MobiDB-lite"/>
    </source>
</evidence>